<dbReference type="AlphaFoldDB" id="A0A4C1U3E2"/>
<accession>A0A4C1U3E2</accession>
<keyword evidence="2" id="KW-1185">Reference proteome</keyword>
<proteinExistence type="predicted"/>
<dbReference type="EMBL" id="BGZK01000122">
    <property type="protein sequence ID" value="GBP20778.1"/>
    <property type="molecule type" value="Genomic_DNA"/>
</dbReference>
<dbReference type="Proteomes" id="UP000299102">
    <property type="component" value="Unassembled WGS sequence"/>
</dbReference>
<sequence>MLHLFADRVGRILSSTMRDTPLNVVQRQKWILGCPNPEVKGVSLPRRCWFMARSGRRRQRCIAARAERSCRVCVRALL</sequence>
<organism evidence="1 2">
    <name type="scientific">Eumeta variegata</name>
    <name type="common">Bagworm moth</name>
    <name type="synonym">Eumeta japonica</name>
    <dbReference type="NCBI Taxonomy" id="151549"/>
    <lineage>
        <taxon>Eukaryota</taxon>
        <taxon>Metazoa</taxon>
        <taxon>Ecdysozoa</taxon>
        <taxon>Arthropoda</taxon>
        <taxon>Hexapoda</taxon>
        <taxon>Insecta</taxon>
        <taxon>Pterygota</taxon>
        <taxon>Neoptera</taxon>
        <taxon>Endopterygota</taxon>
        <taxon>Lepidoptera</taxon>
        <taxon>Glossata</taxon>
        <taxon>Ditrysia</taxon>
        <taxon>Tineoidea</taxon>
        <taxon>Psychidae</taxon>
        <taxon>Oiketicinae</taxon>
        <taxon>Eumeta</taxon>
    </lineage>
</organism>
<protein>
    <submittedName>
        <fullName evidence="1">Uncharacterized protein</fullName>
    </submittedName>
</protein>
<gene>
    <name evidence="1" type="ORF">EVAR_14504_1</name>
</gene>
<name>A0A4C1U3E2_EUMVA</name>
<comment type="caution">
    <text evidence="1">The sequence shown here is derived from an EMBL/GenBank/DDBJ whole genome shotgun (WGS) entry which is preliminary data.</text>
</comment>
<reference evidence="1 2" key="1">
    <citation type="journal article" date="2019" name="Commun. Biol.">
        <title>The bagworm genome reveals a unique fibroin gene that provides high tensile strength.</title>
        <authorList>
            <person name="Kono N."/>
            <person name="Nakamura H."/>
            <person name="Ohtoshi R."/>
            <person name="Tomita M."/>
            <person name="Numata K."/>
            <person name="Arakawa K."/>
        </authorList>
    </citation>
    <scope>NUCLEOTIDE SEQUENCE [LARGE SCALE GENOMIC DNA]</scope>
</reference>
<evidence type="ECO:0000313" key="1">
    <source>
        <dbReference type="EMBL" id="GBP20778.1"/>
    </source>
</evidence>
<evidence type="ECO:0000313" key="2">
    <source>
        <dbReference type="Proteomes" id="UP000299102"/>
    </source>
</evidence>